<dbReference type="EMBL" id="LBFC01000003">
    <property type="protein sequence ID" value="ONN28001.1"/>
    <property type="molecule type" value="Genomic_DNA"/>
</dbReference>
<evidence type="ECO:0000313" key="1">
    <source>
        <dbReference type="EMBL" id="ONN28001.1"/>
    </source>
</evidence>
<dbReference type="RefSeq" id="WP_077197787.1">
    <property type="nucleotide sequence ID" value="NZ_LBFC01000003.1"/>
</dbReference>
<protein>
    <recommendedName>
        <fullName evidence="3">Lipoprotein</fullName>
    </recommendedName>
</protein>
<accession>A0ABX3ILH4</accession>
<gene>
    <name evidence="1" type="ORF">XJ44_01085</name>
</gene>
<dbReference type="PROSITE" id="PS51257">
    <property type="entry name" value="PROKAR_LIPOPROTEIN"/>
    <property type="match status" value="1"/>
</dbReference>
<dbReference type="Proteomes" id="UP000242616">
    <property type="component" value="Unassembled WGS sequence"/>
</dbReference>
<keyword evidence="2" id="KW-1185">Reference proteome</keyword>
<dbReference type="Pfam" id="PF11586">
    <property type="entry name" value="DUF3242"/>
    <property type="match status" value="1"/>
</dbReference>
<reference evidence="1 2" key="1">
    <citation type="submission" date="2015-06" db="EMBL/GenBank/DDBJ databases">
        <title>Genome sequencing of Thermotogales isolates from hydrothermal vents.</title>
        <authorList>
            <person name="Haverkamp T.H."/>
            <person name="Kublanov I.V."/>
            <person name="Nesbo C.L."/>
        </authorList>
    </citation>
    <scope>NUCLEOTIDE SEQUENCE [LARGE SCALE GENOMIC DNA]</scope>
    <source>
        <strain evidence="2">ik275mar</strain>
    </source>
</reference>
<organism evidence="1 2">
    <name type="scientific">Thermosipho affectus</name>
    <dbReference type="NCBI Taxonomy" id="660294"/>
    <lineage>
        <taxon>Bacteria</taxon>
        <taxon>Thermotogati</taxon>
        <taxon>Thermotogota</taxon>
        <taxon>Thermotogae</taxon>
        <taxon>Thermotogales</taxon>
        <taxon>Fervidobacteriaceae</taxon>
        <taxon>Thermosipho</taxon>
    </lineage>
</organism>
<dbReference type="InterPro" id="IPR021636">
    <property type="entry name" value="DUF3242"/>
</dbReference>
<proteinExistence type="predicted"/>
<dbReference type="Gene3D" id="3.40.1000.20">
    <property type="entry name" value="TM1622-like"/>
    <property type="match status" value="1"/>
</dbReference>
<dbReference type="InterPro" id="IPR035951">
    <property type="entry name" value="TM1622-like_sf"/>
</dbReference>
<name>A0ABX3ILH4_9BACT</name>
<sequence length="158" mass="18427">MKKFWILIISLVLLISSCGILFKTPSLPGSFSEKSAILLLDSFEYPLVSIGEIEEIYGVELGRGLYGIFDGFNGTFYVFKYNDKLRAKENWKRFKNQFGSPLKLNYLTYSLFDRGYFQMRYKAIDIVAWWKDNWLFIITGKDVKDFLGYIDKVYGAII</sequence>
<comment type="caution">
    <text evidence="1">The sequence shown here is derived from an EMBL/GenBank/DDBJ whole genome shotgun (WGS) entry which is preliminary data.</text>
</comment>
<evidence type="ECO:0008006" key="3">
    <source>
        <dbReference type="Google" id="ProtNLM"/>
    </source>
</evidence>
<evidence type="ECO:0000313" key="2">
    <source>
        <dbReference type="Proteomes" id="UP000242616"/>
    </source>
</evidence>
<dbReference type="SUPFAM" id="SSF143477">
    <property type="entry name" value="TM1622-like"/>
    <property type="match status" value="1"/>
</dbReference>